<dbReference type="EMBL" id="CP109109">
    <property type="protein sequence ID" value="WSB98709.1"/>
    <property type="molecule type" value="Genomic_DNA"/>
</dbReference>
<dbReference type="Proteomes" id="UP001348369">
    <property type="component" value="Chromosome"/>
</dbReference>
<name>A0ACD4ZJP4_9ACTN</name>
<evidence type="ECO:0000313" key="2">
    <source>
        <dbReference type="Proteomes" id="UP001348369"/>
    </source>
</evidence>
<keyword evidence="2" id="KW-1185">Reference proteome</keyword>
<evidence type="ECO:0000313" key="1">
    <source>
        <dbReference type="EMBL" id="WSB98709.1"/>
    </source>
</evidence>
<organism evidence="1 2">
    <name type="scientific">Streptomyces scopuliridis</name>
    <dbReference type="NCBI Taxonomy" id="452529"/>
    <lineage>
        <taxon>Bacteria</taxon>
        <taxon>Bacillati</taxon>
        <taxon>Actinomycetota</taxon>
        <taxon>Actinomycetes</taxon>
        <taxon>Kitasatosporales</taxon>
        <taxon>Streptomycetaceae</taxon>
        <taxon>Streptomyces</taxon>
    </lineage>
</organism>
<sequence>MVAYDLDPDQVRVDLPSLIWLKFVVRDDDRLVATDLGAAIHFRSLYESAEERLSGVARLVEACEVQASPLARCVRQLAQGSISFEEALASLRNSD</sequence>
<reference evidence="1" key="1">
    <citation type="submission" date="2022-10" db="EMBL/GenBank/DDBJ databases">
        <title>The complete genomes of actinobacterial strains from the NBC collection.</title>
        <authorList>
            <person name="Joergensen T.S."/>
            <person name="Alvarez Arevalo M."/>
            <person name="Sterndorff E.B."/>
            <person name="Faurdal D."/>
            <person name="Vuksanovic O."/>
            <person name="Mourched A.-S."/>
            <person name="Charusanti P."/>
            <person name="Shaw S."/>
            <person name="Blin K."/>
            <person name="Weber T."/>
        </authorList>
    </citation>
    <scope>NUCLEOTIDE SEQUENCE</scope>
    <source>
        <strain evidence="1">NBC 01771</strain>
    </source>
</reference>
<gene>
    <name evidence="1" type="ORF">OG835_17875</name>
</gene>
<proteinExistence type="predicted"/>
<accession>A0ACD4ZJP4</accession>
<protein>
    <submittedName>
        <fullName evidence="1">Uncharacterized protein</fullName>
    </submittedName>
</protein>